<keyword evidence="2" id="KW-1185">Reference proteome</keyword>
<organism evidence="1 2">
    <name type="scientific">Achromobacter pestifer</name>
    <dbReference type="NCBI Taxonomy" id="1353889"/>
    <lineage>
        <taxon>Bacteria</taxon>
        <taxon>Pseudomonadati</taxon>
        <taxon>Pseudomonadota</taxon>
        <taxon>Betaproteobacteria</taxon>
        <taxon>Burkholderiales</taxon>
        <taxon>Alcaligenaceae</taxon>
        <taxon>Achromobacter</taxon>
    </lineage>
</organism>
<dbReference type="Pfam" id="PF08889">
    <property type="entry name" value="WbqC"/>
    <property type="match status" value="1"/>
</dbReference>
<reference evidence="1 2" key="1">
    <citation type="submission" date="2020-05" db="EMBL/GenBank/DDBJ databases">
        <title>FDA dAtabase for Regulatory Grade micrObial Sequences (FDA-ARGOS): Supporting development and validation of Infectious Disease Dx tests.</title>
        <authorList>
            <person name="Sproer C."/>
            <person name="Gronow S."/>
            <person name="Severitt S."/>
            <person name="Schroder I."/>
            <person name="Tallon L."/>
            <person name="Sadzewicz L."/>
            <person name="Zhao X."/>
            <person name="Vavikolanu K."/>
            <person name="Mehta A."/>
            <person name="Aluvathingal J."/>
            <person name="Nadendla S."/>
            <person name="Myers T."/>
            <person name="Yan Y."/>
            <person name="Sichtig H."/>
        </authorList>
    </citation>
    <scope>NUCLEOTIDE SEQUENCE [LARGE SCALE GENOMIC DNA]</scope>
    <source>
        <strain evidence="1 2">FDAARGOS_790</strain>
    </source>
</reference>
<dbReference type="InterPro" id="IPR014985">
    <property type="entry name" value="WbqC"/>
</dbReference>
<evidence type="ECO:0000313" key="1">
    <source>
        <dbReference type="EMBL" id="QKH35936.1"/>
    </source>
</evidence>
<accession>A0A7D4HZJ0</accession>
<gene>
    <name evidence="1" type="ORF">FOC84_13685</name>
</gene>
<sequence>MKTVAILQSNYVPWKGYFDLIAAVDEFVIYDEVQFTKNDWRNRNQIKTPQGTQWLSIPVGADIQRRICEVELPAGPWPEKHWKTLAANYGRAPYFDDVARWLKPLYLERRYQRLSELNVAFIKAICGYLGIGTKISDSSDFEHTPGKTGRLVGLCRQAGAQRYISGPAAKAYLDESEFSAVGIRVEWFDYAGYPEYPQLWGKFEHAVSVLDLLFNCGAGSPQYMRYVK</sequence>
<dbReference type="KEGG" id="apes:FOC84_13685"/>
<dbReference type="Proteomes" id="UP000500970">
    <property type="component" value="Chromosome"/>
</dbReference>
<protein>
    <submittedName>
        <fullName evidence="1">WbqC family protein</fullName>
    </submittedName>
</protein>
<dbReference type="RefSeq" id="WP_173144866.1">
    <property type="nucleotide sequence ID" value="NZ_CP053985.1"/>
</dbReference>
<evidence type="ECO:0000313" key="2">
    <source>
        <dbReference type="Proteomes" id="UP000500970"/>
    </source>
</evidence>
<name>A0A7D4HZJ0_9BURK</name>
<dbReference type="AlphaFoldDB" id="A0A7D4HZJ0"/>
<proteinExistence type="predicted"/>
<dbReference type="EMBL" id="CP053985">
    <property type="protein sequence ID" value="QKH35936.1"/>
    <property type="molecule type" value="Genomic_DNA"/>
</dbReference>